<dbReference type="PANTHER" id="PTHR36508:SF1">
    <property type="entry name" value="PROTEIN SLYX"/>
    <property type="match status" value="1"/>
</dbReference>
<dbReference type="RefSeq" id="WP_174409827.1">
    <property type="nucleotide sequence ID" value="NZ_BLVP01000008.1"/>
</dbReference>
<dbReference type="Proteomes" id="UP000503820">
    <property type="component" value="Unassembled WGS sequence"/>
</dbReference>
<keyword evidence="2" id="KW-1185">Reference proteome</keyword>
<comment type="caution">
    <text evidence="1">The sequence shown here is derived from an EMBL/GenBank/DDBJ whole genome shotgun (WGS) entry which is preliminary data.</text>
</comment>
<organism evidence="1 2">
    <name type="scientific">Desulfovibrio psychrotolerans</name>
    <dbReference type="NCBI Taxonomy" id="415242"/>
    <lineage>
        <taxon>Bacteria</taxon>
        <taxon>Pseudomonadati</taxon>
        <taxon>Thermodesulfobacteriota</taxon>
        <taxon>Desulfovibrionia</taxon>
        <taxon>Desulfovibrionales</taxon>
        <taxon>Desulfovibrionaceae</taxon>
        <taxon>Desulfovibrio</taxon>
    </lineage>
</organism>
<accession>A0A7J0BU60</accession>
<reference evidence="1 2" key="1">
    <citation type="submission" date="2020-05" db="EMBL/GenBank/DDBJ databases">
        <title>Draft genome sequence of Desulfovibrio psychrotolerans JS1T.</title>
        <authorList>
            <person name="Ueno A."/>
            <person name="Tamazawa S."/>
            <person name="Tamamura S."/>
            <person name="Murakami T."/>
            <person name="Kiyama T."/>
            <person name="Inomata H."/>
            <person name="Amano Y."/>
            <person name="Miyakawa K."/>
            <person name="Tamaki H."/>
            <person name="Naganuma T."/>
            <person name="Kaneko K."/>
        </authorList>
    </citation>
    <scope>NUCLEOTIDE SEQUENCE [LARGE SCALE GENOMIC DNA]</scope>
    <source>
        <strain evidence="1 2">JS1</strain>
    </source>
</reference>
<dbReference type="Pfam" id="PF04102">
    <property type="entry name" value="SlyX"/>
    <property type="match status" value="1"/>
</dbReference>
<name>A0A7J0BU60_9BACT</name>
<sequence length="73" mass="8454">MKDLEERIAKLEETVYFQDTTIRELNQALVAQQFQLDEMEKRMLAMQTKLRELLPILDDGGTDDGPPPHYGSM</sequence>
<dbReference type="InterPro" id="IPR007236">
    <property type="entry name" value="SlyX"/>
</dbReference>
<dbReference type="AlphaFoldDB" id="A0A7J0BU60"/>
<dbReference type="PANTHER" id="PTHR36508">
    <property type="entry name" value="PROTEIN SLYX"/>
    <property type="match status" value="1"/>
</dbReference>
<evidence type="ECO:0000313" key="2">
    <source>
        <dbReference type="Proteomes" id="UP000503820"/>
    </source>
</evidence>
<evidence type="ECO:0000313" key="1">
    <source>
        <dbReference type="EMBL" id="GFM37198.1"/>
    </source>
</evidence>
<gene>
    <name evidence="1" type="ORF">DSM19430T_18820</name>
</gene>
<dbReference type="HAMAP" id="MF_00715">
    <property type="entry name" value="SlyX"/>
    <property type="match status" value="1"/>
</dbReference>
<protein>
    <submittedName>
        <fullName evidence="1">SlyX protein</fullName>
    </submittedName>
</protein>
<dbReference type="EMBL" id="BLVP01000008">
    <property type="protein sequence ID" value="GFM37198.1"/>
    <property type="molecule type" value="Genomic_DNA"/>
</dbReference>
<proteinExistence type="inferred from homology"/>
<dbReference type="Gene3D" id="1.20.5.300">
    <property type="match status" value="1"/>
</dbReference>